<gene>
    <name evidence="2" type="ORF">MSMAW_2353</name>
</gene>
<feature type="transmembrane region" description="Helical" evidence="1">
    <location>
        <begin position="57"/>
        <end position="83"/>
    </location>
</feature>
<evidence type="ECO:0000313" key="2">
    <source>
        <dbReference type="EMBL" id="AKB41344.1"/>
    </source>
</evidence>
<evidence type="ECO:0000256" key="1">
    <source>
        <dbReference type="SAM" id="Phobius"/>
    </source>
</evidence>
<dbReference type="RefSeq" id="WP_048036389.1">
    <property type="nucleotide sequence ID" value="NZ_CP009509.1"/>
</dbReference>
<dbReference type="PATRIC" id="fig|1434117.4.peg.3008"/>
<accession>A0A0E3PZD5</accession>
<dbReference type="GeneID" id="24852107"/>
<keyword evidence="1" id="KW-0812">Transmembrane</keyword>
<name>A0A0E3PZD5_METMZ</name>
<reference evidence="2 3" key="1">
    <citation type="submission" date="2014-07" db="EMBL/GenBank/DDBJ databases">
        <title>Methanogenic archaea and the global carbon cycle.</title>
        <authorList>
            <person name="Henriksen J.R."/>
            <person name="Luke J."/>
            <person name="Reinhart S."/>
            <person name="Benedict M.N."/>
            <person name="Youngblut N.D."/>
            <person name="Metcalf M.E."/>
            <person name="Whitaker R.J."/>
            <person name="Metcalf W.W."/>
        </authorList>
    </citation>
    <scope>NUCLEOTIDE SEQUENCE [LARGE SCALE GENOMIC DNA]</scope>
    <source>
        <strain evidence="2 3">WWM610</strain>
    </source>
</reference>
<keyword evidence="1" id="KW-0472">Membrane</keyword>
<evidence type="ECO:0000313" key="3">
    <source>
        <dbReference type="Proteomes" id="UP000033058"/>
    </source>
</evidence>
<proteinExistence type="predicted"/>
<sequence length="102" mass="11134">MTLLTIFKKKDVEEKKPRAFSKGKIATLVGGALLMMNPASAAEVNWSEITAVIDGFVGIVPSFAAMISAVMPILLVIALYTFIIKFWDKILHAIDSAFSGFR</sequence>
<dbReference type="Proteomes" id="UP000033058">
    <property type="component" value="Chromosome"/>
</dbReference>
<dbReference type="EMBL" id="CP009509">
    <property type="protein sequence ID" value="AKB41344.1"/>
    <property type="molecule type" value="Genomic_DNA"/>
</dbReference>
<organism evidence="2 3">
    <name type="scientific">Methanosarcina mazei WWM610</name>
    <dbReference type="NCBI Taxonomy" id="1434117"/>
    <lineage>
        <taxon>Archaea</taxon>
        <taxon>Methanobacteriati</taxon>
        <taxon>Methanobacteriota</taxon>
        <taxon>Stenosarchaea group</taxon>
        <taxon>Methanomicrobia</taxon>
        <taxon>Methanosarcinales</taxon>
        <taxon>Methanosarcinaceae</taxon>
        <taxon>Methanosarcina</taxon>
    </lineage>
</organism>
<dbReference type="AlphaFoldDB" id="A0A0E3PZD5"/>
<protein>
    <submittedName>
        <fullName evidence="2">Uncharacterized protein</fullName>
    </submittedName>
</protein>
<keyword evidence="1" id="KW-1133">Transmembrane helix</keyword>
<dbReference type="HOGENOM" id="CLU_2177868_0_0_2"/>